<protein>
    <submittedName>
        <fullName evidence="1">Uncharacterized protein</fullName>
    </submittedName>
</protein>
<dbReference type="EMBL" id="JAINVB010000001">
    <property type="protein sequence ID" value="MCK0087399.1"/>
    <property type="molecule type" value="Genomic_DNA"/>
</dbReference>
<gene>
    <name evidence="1" type="ORF">K5I21_16265</name>
</gene>
<dbReference type="RefSeq" id="WP_247213263.1">
    <property type="nucleotide sequence ID" value="NZ_JAINVB010000001.1"/>
</dbReference>
<evidence type="ECO:0000313" key="2">
    <source>
        <dbReference type="Proteomes" id="UP001203136"/>
    </source>
</evidence>
<sequence>MSIRGRLINLDDPLLGMEAFSHGAFNRTRIIINADELDDNLTSTREAVRDSVPFTQLKEYIKKKFNNEVRKYYFEQERKIDQEKSVSYRMAQTAYTTSKRPVYNFIQKYYEDKIINPMLIEKPASDKKDELLNLYERDLETGEQVIEKIEYDYKQIEEPIAKLNLLTRTLSINKSHPYVANYIDSNNNLIPLESMVITEVLTESHLYELSLDEGMVNEIVKRRDSTLRQLALSDKMGIPTAAMFLKDSLDNPSV</sequence>
<dbReference type="Proteomes" id="UP001203136">
    <property type="component" value="Unassembled WGS sequence"/>
</dbReference>
<organism evidence="1 2">
    <name type="scientific">Clostridium symbiosum</name>
    <name type="common">Bacteroides symbiosus</name>
    <dbReference type="NCBI Taxonomy" id="1512"/>
    <lineage>
        <taxon>Bacteria</taxon>
        <taxon>Bacillati</taxon>
        <taxon>Bacillota</taxon>
        <taxon>Clostridia</taxon>
        <taxon>Lachnospirales</taxon>
        <taxon>Lachnospiraceae</taxon>
        <taxon>Otoolea</taxon>
    </lineage>
</organism>
<reference evidence="1" key="1">
    <citation type="journal article" date="2022" name="Cell Host Microbe">
        <title>Colonization of the live biotherapeutic product VE303 and modulation of the microbiota and metabolites in healthy volunteers.</title>
        <authorList>
            <person name="Dsouza M."/>
            <person name="Menon R."/>
            <person name="Crossette E."/>
            <person name="Bhattarai S.K."/>
            <person name="Schneider J."/>
            <person name="Kim Y.G."/>
            <person name="Reddy S."/>
            <person name="Caballero S."/>
            <person name="Felix C."/>
            <person name="Cornacchione L."/>
            <person name="Hendrickson J."/>
            <person name="Watson A.R."/>
            <person name="Minot S.S."/>
            <person name="Greenfield N."/>
            <person name="Schopf L."/>
            <person name="Szabady R."/>
            <person name="Patarroyo J."/>
            <person name="Smith W."/>
            <person name="Harrison P."/>
            <person name="Kuijper E.J."/>
            <person name="Kelly C.P."/>
            <person name="Olle B."/>
            <person name="Bobilev D."/>
            <person name="Silber J.L."/>
            <person name="Bucci V."/>
            <person name="Roberts B."/>
            <person name="Faith J."/>
            <person name="Norman J.M."/>
        </authorList>
    </citation>
    <scope>NUCLEOTIDE SEQUENCE</scope>
    <source>
        <strain evidence="1">VE303-04</strain>
    </source>
</reference>
<dbReference type="AlphaFoldDB" id="A0AAW5F6A6"/>
<evidence type="ECO:0000313" key="1">
    <source>
        <dbReference type="EMBL" id="MCK0087399.1"/>
    </source>
</evidence>
<name>A0AAW5F6A6_CLOSY</name>
<proteinExistence type="predicted"/>
<comment type="caution">
    <text evidence="1">The sequence shown here is derived from an EMBL/GenBank/DDBJ whole genome shotgun (WGS) entry which is preliminary data.</text>
</comment>
<accession>A0AAW5F6A6</accession>